<feature type="transmembrane region" description="Helical" evidence="1">
    <location>
        <begin position="34"/>
        <end position="55"/>
    </location>
</feature>
<reference evidence="3" key="1">
    <citation type="journal article" date="2019" name="Int. J. Syst. Evol. Microbiol.">
        <title>The Global Catalogue of Microorganisms (GCM) 10K type strain sequencing project: providing services to taxonomists for standard genome sequencing and annotation.</title>
        <authorList>
            <consortium name="The Broad Institute Genomics Platform"/>
            <consortium name="The Broad Institute Genome Sequencing Center for Infectious Disease"/>
            <person name="Wu L."/>
            <person name="Ma J."/>
        </authorList>
    </citation>
    <scope>NUCLEOTIDE SEQUENCE [LARGE SCALE GENOMIC DNA]</scope>
    <source>
        <strain evidence="3">JCM 4586</strain>
    </source>
</reference>
<protein>
    <submittedName>
        <fullName evidence="2">Uncharacterized protein</fullName>
    </submittedName>
</protein>
<evidence type="ECO:0000313" key="2">
    <source>
        <dbReference type="EMBL" id="GGY01484.1"/>
    </source>
</evidence>
<keyword evidence="3" id="KW-1185">Reference proteome</keyword>
<keyword evidence="1" id="KW-1133">Transmembrane helix</keyword>
<sequence length="65" mass="7081">MPAPKPPPSLCGPRNHCPTYRRALPSASEKRLRSLSLVTLTLLLTIPAVLAAALLRPRSGARRNR</sequence>
<name>A0ABQ2Z0W3_9ACTN</name>
<keyword evidence="1" id="KW-0812">Transmembrane</keyword>
<organism evidence="2 3">
    <name type="scientific">Streptomyces hiroshimensis</name>
    <dbReference type="NCBI Taxonomy" id="66424"/>
    <lineage>
        <taxon>Bacteria</taxon>
        <taxon>Bacillati</taxon>
        <taxon>Actinomycetota</taxon>
        <taxon>Actinomycetes</taxon>
        <taxon>Kitasatosporales</taxon>
        <taxon>Streptomycetaceae</taxon>
        <taxon>Streptomyces</taxon>
    </lineage>
</organism>
<evidence type="ECO:0000256" key="1">
    <source>
        <dbReference type="SAM" id="Phobius"/>
    </source>
</evidence>
<gene>
    <name evidence="2" type="ORF">GCM10010324_55500</name>
</gene>
<proteinExistence type="predicted"/>
<dbReference type="EMBL" id="BMUT01000013">
    <property type="protein sequence ID" value="GGY01484.1"/>
    <property type="molecule type" value="Genomic_DNA"/>
</dbReference>
<evidence type="ECO:0000313" key="3">
    <source>
        <dbReference type="Proteomes" id="UP000659223"/>
    </source>
</evidence>
<accession>A0ABQ2Z0W3</accession>
<comment type="caution">
    <text evidence="2">The sequence shown here is derived from an EMBL/GenBank/DDBJ whole genome shotgun (WGS) entry which is preliminary data.</text>
</comment>
<dbReference type="Proteomes" id="UP000659223">
    <property type="component" value="Unassembled WGS sequence"/>
</dbReference>
<keyword evidence="1" id="KW-0472">Membrane</keyword>
<dbReference type="RefSeq" id="WP_190024476.1">
    <property type="nucleotide sequence ID" value="NZ_BMUT01000013.1"/>
</dbReference>